<keyword evidence="1" id="KW-0812">Transmembrane</keyword>
<evidence type="ECO:0000256" key="1">
    <source>
        <dbReference type="SAM" id="Phobius"/>
    </source>
</evidence>
<evidence type="ECO:0000313" key="2">
    <source>
        <dbReference type="EMBL" id="MBN8207059.1"/>
    </source>
</evidence>
<sequence length="208" mass="21495">MTRTVDSPVSPADRIGARVVATGAALIAAVSVFAVIRGALDVFGAVVTVRMPVHAAAAPTLSGIDGIRSAEYIQADVAFATLPAAARWMLLLEGALPALAIIGVCAVAWWLGVSLVRARPFRRTMSTTIGLAACLVAAGGMFGQLCGGIGRGMIVDHLASTDPDVYEVFPAFAIDLNLAPLGWAFALALVATAFEVGHRLQRDTEGLV</sequence>
<keyword evidence="1" id="KW-0472">Membrane</keyword>
<feature type="transmembrane region" description="Helical" evidence="1">
    <location>
        <begin position="95"/>
        <end position="116"/>
    </location>
</feature>
<name>A0A939DXU9_9MICO</name>
<dbReference type="EMBL" id="JAEMWU010000004">
    <property type="protein sequence ID" value="MBN8207059.1"/>
    <property type="molecule type" value="Genomic_DNA"/>
</dbReference>
<evidence type="ECO:0000313" key="3">
    <source>
        <dbReference type="Proteomes" id="UP000664385"/>
    </source>
</evidence>
<dbReference type="AlphaFoldDB" id="A0A939DXU9"/>
<dbReference type="Proteomes" id="UP000664385">
    <property type="component" value="Unassembled WGS sequence"/>
</dbReference>
<keyword evidence="1" id="KW-1133">Transmembrane helix</keyword>
<feature type="transmembrane region" description="Helical" evidence="1">
    <location>
        <begin position="20"/>
        <end position="40"/>
    </location>
</feature>
<gene>
    <name evidence="2" type="ORF">JF543_13980</name>
</gene>
<proteinExistence type="predicted"/>
<feature type="transmembrane region" description="Helical" evidence="1">
    <location>
        <begin position="128"/>
        <end position="150"/>
    </location>
</feature>
<reference evidence="2" key="1">
    <citation type="submission" date="2020-12" db="EMBL/GenBank/DDBJ databases">
        <title>PHA producing bacteria isolated from mangrove.</title>
        <authorList>
            <person name="Zheng W."/>
            <person name="Yu S."/>
            <person name="Huang Y."/>
        </authorList>
    </citation>
    <scope>NUCLEOTIDE SEQUENCE</scope>
    <source>
        <strain evidence="2">GN8-5</strain>
    </source>
</reference>
<accession>A0A939DXU9</accession>
<feature type="transmembrane region" description="Helical" evidence="1">
    <location>
        <begin position="170"/>
        <end position="194"/>
    </location>
</feature>
<comment type="caution">
    <text evidence="2">The sequence shown here is derived from an EMBL/GenBank/DDBJ whole genome shotgun (WGS) entry which is preliminary data.</text>
</comment>
<protein>
    <recommendedName>
        <fullName evidence="4">DUF2975 domain-containing protein</fullName>
    </recommendedName>
</protein>
<organism evidence="2 3">
    <name type="scientific">Microbacterium esteraromaticum</name>
    <dbReference type="NCBI Taxonomy" id="57043"/>
    <lineage>
        <taxon>Bacteria</taxon>
        <taxon>Bacillati</taxon>
        <taxon>Actinomycetota</taxon>
        <taxon>Actinomycetes</taxon>
        <taxon>Micrococcales</taxon>
        <taxon>Microbacteriaceae</taxon>
        <taxon>Microbacterium</taxon>
    </lineage>
</organism>
<evidence type="ECO:0008006" key="4">
    <source>
        <dbReference type="Google" id="ProtNLM"/>
    </source>
</evidence>